<reference evidence="2" key="1">
    <citation type="submission" date="2005-03" db="EMBL/GenBank/DDBJ databases">
        <title>Large-scale analysis of RIKEN Arabidopsis full-length (RAFL) cDNAs.</title>
        <authorList>
            <person name="Totoki Y."/>
            <person name="Seki M."/>
            <person name="Ishida J."/>
            <person name="Nakajima M."/>
            <person name="Enju A."/>
            <person name="Kamiya A."/>
            <person name="Narusaka M."/>
            <person name="Shin-i T."/>
            <person name="Nakagawa M."/>
            <person name="Sakamoto N."/>
            <person name="Oishi K."/>
            <person name="Kohara Y."/>
            <person name="Kobayashi M."/>
            <person name="Toyoda A."/>
            <person name="Sakaki Y."/>
            <person name="Sakurai T."/>
            <person name="Iida K."/>
            <person name="Akiyama K."/>
            <person name="Satou M."/>
            <person name="Toyoda T."/>
            <person name="Konagaya A."/>
            <person name="Carninci P."/>
            <person name="Kawai J."/>
            <person name="Hayashizaki Y."/>
            <person name="Shinozaki K."/>
        </authorList>
    </citation>
    <scope>NUCLEOTIDE SEQUENCE</scope>
</reference>
<sequence>MSDYFLKKHLFSLEVLARVSLLLSLFWATEIKLLVSFLYILPIVKDYQYL</sequence>
<keyword evidence="1" id="KW-1133">Transmembrane helix</keyword>
<evidence type="ECO:0008006" key="3">
    <source>
        <dbReference type="Google" id="ProtNLM"/>
    </source>
</evidence>
<protein>
    <recommendedName>
        <fullName evidence="3">Transmembrane protein</fullName>
    </recommendedName>
</protein>
<keyword evidence="1" id="KW-0472">Membrane</keyword>
<evidence type="ECO:0000256" key="1">
    <source>
        <dbReference type="SAM" id="Phobius"/>
    </source>
</evidence>
<evidence type="ECO:0000313" key="2">
    <source>
        <dbReference type="EMBL" id="BAD93790.1"/>
    </source>
</evidence>
<proteinExistence type="evidence at transcript level"/>
<feature type="transmembrane region" description="Helical" evidence="1">
    <location>
        <begin position="21"/>
        <end position="41"/>
    </location>
</feature>
<organism evidence="2">
    <name type="scientific">Arabidopsis thaliana</name>
    <name type="common">Mouse-ear cress</name>
    <dbReference type="NCBI Taxonomy" id="3702"/>
    <lineage>
        <taxon>Eukaryota</taxon>
        <taxon>Viridiplantae</taxon>
        <taxon>Streptophyta</taxon>
        <taxon>Embryophyta</taxon>
        <taxon>Tracheophyta</taxon>
        <taxon>Spermatophyta</taxon>
        <taxon>Magnoliopsida</taxon>
        <taxon>eudicotyledons</taxon>
        <taxon>Gunneridae</taxon>
        <taxon>Pentapetalae</taxon>
        <taxon>rosids</taxon>
        <taxon>malvids</taxon>
        <taxon>Brassicales</taxon>
        <taxon>Brassicaceae</taxon>
        <taxon>Camelineae</taxon>
        <taxon>Arabidopsis</taxon>
    </lineage>
</organism>
<dbReference type="AlphaFoldDB" id="Q570K9"/>
<dbReference type="EMBL" id="AK220699">
    <property type="protein sequence ID" value="BAD93790.1"/>
    <property type="molecule type" value="mRNA"/>
</dbReference>
<keyword evidence="1" id="KW-0812">Transmembrane</keyword>
<accession>Q570K9</accession>
<name>Q570K9_ARATH</name>